<name>A0ACB6FJ24_9PLEO</name>
<protein>
    <submittedName>
        <fullName evidence="1">Uncharacterized protein</fullName>
    </submittedName>
</protein>
<gene>
    <name evidence="1" type="ORF">AG0111_0g7926</name>
</gene>
<evidence type="ECO:0000313" key="2">
    <source>
        <dbReference type="Proteomes" id="UP000293547"/>
    </source>
</evidence>
<organism evidence="1 2">
    <name type="scientific">Alternaria gaisen</name>
    <dbReference type="NCBI Taxonomy" id="167740"/>
    <lineage>
        <taxon>Eukaryota</taxon>
        <taxon>Fungi</taxon>
        <taxon>Dikarya</taxon>
        <taxon>Ascomycota</taxon>
        <taxon>Pezizomycotina</taxon>
        <taxon>Dothideomycetes</taxon>
        <taxon>Pleosporomycetidae</taxon>
        <taxon>Pleosporales</taxon>
        <taxon>Pleosporineae</taxon>
        <taxon>Pleosporaceae</taxon>
        <taxon>Alternaria</taxon>
        <taxon>Alternaria sect. Alternaria</taxon>
    </lineage>
</organism>
<sequence>MSENLQSARTAKRPRLGERTMLACTYCKGKKLKCDGQTPQCQNCARSGRDCLVEDPATGLHRPRDYLRSLETRVAYLESLLQQTQPEVAVDHLDGDRNLGQPHSMSQAPQPNEDREFPLSSGQDKTFDGLSTEVALLCLSAAGQEPHYFGPSCAVSFSRIVSATMGLPKRGGYSQHEAATSEARHPEVHRTLSVLFPSPRLAATLSQAYFKNIHPQYPFLHKPTFKAWEEICASANATGNLDDIDDLPLFFVLMVYAIGSLALGAAHRDSAEAYYSRALDHQAALLDMDGIESIQSILACAIYSIKSPVGASLWKISGLAIRHCIELGYHRSVVRFRRLTNCLSAEISRRCFWVAYDIDRVAALILGRPVGIPDDAIDVELPCDLEDEYITKDGYTKDPRSDPREPPTYVSGAIHVIKLRQLWSKFVDHLYPTAARPLVSHSTTRRVSVIHLRQELDEWQATIPEHIENAESQPLSVFASKTWFQLAYAHSILLLYRHCITTSPPPEDEEGVGVAFQQCALRAREICLLYRRLYQSSTIQFTWGSVHIFFMAGLTYMYCLWRCKIVREAARQSDVVNTCMACNMVLVIMAERWPQATIYRDTFEALSQKTINMICSDQTHSSGVFADNRGTRASETTRTNQSGPTQDCYMDFDYIPVSDESEWFIQELLQDIRNYQAPDITFDDLADFNT</sequence>
<dbReference type="Proteomes" id="UP000293547">
    <property type="component" value="Unassembled WGS sequence"/>
</dbReference>
<accession>A0ACB6FJ24</accession>
<evidence type="ECO:0000313" key="1">
    <source>
        <dbReference type="EMBL" id="KAB2104417.1"/>
    </source>
</evidence>
<comment type="caution">
    <text evidence="1">The sequence shown here is derived from an EMBL/GenBank/DDBJ whole genome shotgun (WGS) entry which is preliminary data.</text>
</comment>
<keyword evidence="2" id="KW-1185">Reference proteome</keyword>
<proteinExistence type="predicted"/>
<reference evidence="1 2" key="1">
    <citation type="journal article" date="2019" name="bioRxiv">
        <title>Genomics, evolutionary history and diagnostics of the Alternaria alternata species group including apple and Asian pear pathotypes.</title>
        <authorList>
            <person name="Armitage A.D."/>
            <person name="Cockerton H.M."/>
            <person name="Sreenivasaprasad S."/>
            <person name="Woodhall J.W."/>
            <person name="Lane C.R."/>
            <person name="Harrison R.J."/>
            <person name="Clarkson J.P."/>
        </authorList>
    </citation>
    <scope>NUCLEOTIDE SEQUENCE [LARGE SCALE GENOMIC DNA]</scope>
    <source>
        <strain evidence="1 2">FERA 650</strain>
    </source>
</reference>
<dbReference type="EMBL" id="PDWZ02000007">
    <property type="protein sequence ID" value="KAB2104417.1"/>
    <property type="molecule type" value="Genomic_DNA"/>
</dbReference>